<dbReference type="PANTHER" id="PTHR33022">
    <property type="entry name" value="DUF1985 DOMAIN-CONTAINING PROTEIN"/>
    <property type="match status" value="1"/>
</dbReference>
<protein>
    <recommendedName>
        <fullName evidence="3">Ubiquitin-like protease family profile domain-containing protein</fullName>
    </recommendedName>
</protein>
<reference evidence="2" key="2">
    <citation type="journal article" date="2017" name="J. Anim. Genet.">
        <title>Multiple reference genome sequences of hot pepper reveal the massive evolution of plant disease resistance genes by retroduplication.</title>
        <authorList>
            <person name="Kim S."/>
            <person name="Park J."/>
            <person name="Yeom S.-I."/>
            <person name="Kim Y.-M."/>
            <person name="Seo E."/>
            <person name="Kim K.-T."/>
            <person name="Kim M.-S."/>
            <person name="Lee J.M."/>
            <person name="Cheong K."/>
            <person name="Shin H.-S."/>
            <person name="Kim S.-B."/>
            <person name="Han K."/>
            <person name="Lee J."/>
            <person name="Park M."/>
            <person name="Lee H.-A."/>
            <person name="Lee H.-Y."/>
            <person name="Lee Y."/>
            <person name="Oh S."/>
            <person name="Lee J.H."/>
            <person name="Choi E."/>
            <person name="Choi E."/>
            <person name="Lee S.E."/>
            <person name="Jeon J."/>
            <person name="Kim H."/>
            <person name="Choi G."/>
            <person name="Song H."/>
            <person name="Lee J."/>
            <person name="Lee S.-C."/>
            <person name="Kwon J.-K."/>
            <person name="Lee H.-Y."/>
            <person name="Koo N."/>
            <person name="Hong Y."/>
            <person name="Kim R.W."/>
            <person name="Kang W.-H."/>
            <person name="Huh J.H."/>
            <person name="Kang B.-C."/>
            <person name="Yang T.-J."/>
            <person name="Lee Y.-H."/>
            <person name="Bennetzen J.L."/>
            <person name="Choi D."/>
        </authorList>
    </citation>
    <scope>NUCLEOTIDE SEQUENCE [LARGE SCALE GENOMIC DNA]</scope>
    <source>
        <strain evidence="2">cv. PBC81</strain>
    </source>
</reference>
<gene>
    <name evidence="1" type="ORF">CQW23_29807</name>
</gene>
<comment type="caution">
    <text evidence="1">The sequence shown here is derived from an EMBL/GenBank/DDBJ whole genome shotgun (WGS) entry which is preliminary data.</text>
</comment>
<evidence type="ECO:0008006" key="3">
    <source>
        <dbReference type="Google" id="ProtNLM"/>
    </source>
</evidence>
<evidence type="ECO:0000313" key="2">
    <source>
        <dbReference type="Proteomes" id="UP000224567"/>
    </source>
</evidence>
<sequence length="183" mass="20486">MIEGFELNDDESGFSPETAVGRCDVEGVSADIGPATLESLIAVMENLKPDSANVRTSTMQVDYSSILLESAQVELDVILEDWVNLEAYRDKITQRTQFLNEHPFEVEDCGVFVAGYAEYLSEGINVPSDGFEAEYHRMCYTTLLRKYGIQKTQKGYVSENDDPPRPTSRNIRISGENEIVSIE</sequence>
<reference evidence="1 2" key="1">
    <citation type="journal article" date="2017" name="Genome Biol.">
        <title>New reference genome sequences of hot pepper reveal the massive evolution of plant disease-resistance genes by retroduplication.</title>
        <authorList>
            <person name="Kim S."/>
            <person name="Park J."/>
            <person name="Yeom S.I."/>
            <person name="Kim Y.M."/>
            <person name="Seo E."/>
            <person name="Kim K.T."/>
            <person name="Kim M.S."/>
            <person name="Lee J.M."/>
            <person name="Cheong K."/>
            <person name="Shin H.S."/>
            <person name="Kim S.B."/>
            <person name="Han K."/>
            <person name="Lee J."/>
            <person name="Park M."/>
            <person name="Lee H.A."/>
            <person name="Lee H.Y."/>
            <person name="Lee Y."/>
            <person name="Oh S."/>
            <person name="Lee J.H."/>
            <person name="Choi E."/>
            <person name="Choi E."/>
            <person name="Lee S.E."/>
            <person name="Jeon J."/>
            <person name="Kim H."/>
            <person name="Choi G."/>
            <person name="Song H."/>
            <person name="Lee J."/>
            <person name="Lee S.C."/>
            <person name="Kwon J.K."/>
            <person name="Lee H.Y."/>
            <person name="Koo N."/>
            <person name="Hong Y."/>
            <person name="Kim R.W."/>
            <person name="Kang W.H."/>
            <person name="Huh J.H."/>
            <person name="Kang B.C."/>
            <person name="Yang T.J."/>
            <person name="Lee Y.H."/>
            <person name="Bennetzen J.L."/>
            <person name="Choi D."/>
        </authorList>
    </citation>
    <scope>NUCLEOTIDE SEQUENCE [LARGE SCALE GENOMIC DNA]</scope>
    <source>
        <strain evidence="2">cv. PBC81</strain>
    </source>
</reference>
<dbReference type="PANTHER" id="PTHR33022:SF13">
    <property type="entry name" value="UBIQUITIN-LIKE PROTEASE FAMILY PROFILE DOMAIN-CONTAINING PROTEIN"/>
    <property type="match status" value="1"/>
</dbReference>
<proteinExistence type="predicted"/>
<dbReference type="Proteomes" id="UP000224567">
    <property type="component" value="Unassembled WGS sequence"/>
</dbReference>
<dbReference type="AlphaFoldDB" id="A0A2G2VCD4"/>
<dbReference type="OrthoDB" id="1939479at2759"/>
<name>A0A2G2VCD4_CAPBA</name>
<evidence type="ECO:0000313" key="1">
    <source>
        <dbReference type="EMBL" id="PHT30627.1"/>
    </source>
</evidence>
<dbReference type="EMBL" id="MLFT02000031">
    <property type="protein sequence ID" value="PHT30627.1"/>
    <property type="molecule type" value="Genomic_DNA"/>
</dbReference>
<accession>A0A2G2VCD4</accession>
<keyword evidence="2" id="KW-1185">Reference proteome</keyword>
<organism evidence="1 2">
    <name type="scientific">Capsicum baccatum</name>
    <name type="common">Peruvian pepper</name>
    <dbReference type="NCBI Taxonomy" id="33114"/>
    <lineage>
        <taxon>Eukaryota</taxon>
        <taxon>Viridiplantae</taxon>
        <taxon>Streptophyta</taxon>
        <taxon>Embryophyta</taxon>
        <taxon>Tracheophyta</taxon>
        <taxon>Spermatophyta</taxon>
        <taxon>Magnoliopsida</taxon>
        <taxon>eudicotyledons</taxon>
        <taxon>Gunneridae</taxon>
        <taxon>Pentapetalae</taxon>
        <taxon>asterids</taxon>
        <taxon>lamiids</taxon>
        <taxon>Solanales</taxon>
        <taxon>Solanaceae</taxon>
        <taxon>Solanoideae</taxon>
        <taxon>Capsiceae</taxon>
        <taxon>Capsicum</taxon>
    </lineage>
</organism>